<keyword evidence="6" id="KW-1185">Reference proteome</keyword>
<organism evidence="5 6">
    <name type="scientific">Microvirga brassicacearum</name>
    <dbReference type="NCBI Taxonomy" id="2580413"/>
    <lineage>
        <taxon>Bacteria</taxon>
        <taxon>Pseudomonadati</taxon>
        <taxon>Pseudomonadota</taxon>
        <taxon>Alphaproteobacteria</taxon>
        <taxon>Hyphomicrobiales</taxon>
        <taxon>Methylobacteriaceae</taxon>
        <taxon>Microvirga</taxon>
    </lineage>
</organism>
<sequence length="351" mass="38276">MGGSDATERMQPPSLRDVARLANVSVMTVSNVINGRTARVGKDVAQRVHEVIEEIGYRPQRRGRSLRLQREFAIGLTIMHPDRRFLDDPYITQVAAGMSNFLATIGYGLMVNGVQDLKDLETATRRVASFDGLAVMVSGQRSERNQAYRILSKLHCPMLIVQDTPPRGMGAVSSVLQDDRGGAFRLARSLIDLGARRILLVVPSQSWPAVERRRDGILDAAAGHAEVDCLSCDEADFDKTIETIVRYLGQDQVPDAIMGANDQIGVAAISAAKRCGLSVPKDIMVTGFNAFWFRNLSSPLLTSVTSPAYEIGQEAGRALIARVEQEGGPGQHLVLSVEIANGGTLRRVNRR</sequence>
<evidence type="ECO:0000313" key="6">
    <source>
        <dbReference type="Proteomes" id="UP000325684"/>
    </source>
</evidence>
<dbReference type="InterPro" id="IPR010982">
    <property type="entry name" value="Lambda_DNA-bd_dom_sf"/>
</dbReference>
<comment type="caution">
    <text evidence="5">The sequence shown here is derived from an EMBL/GenBank/DDBJ whole genome shotgun (WGS) entry which is preliminary data.</text>
</comment>
<accession>A0A5N3P6Z6</accession>
<evidence type="ECO:0000256" key="2">
    <source>
        <dbReference type="ARBA" id="ARBA00023125"/>
    </source>
</evidence>
<dbReference type="GO" id="GO:0000976">
    <property type="term" value="F:transcription cis-regulatory region binding"/>
    <property type="evidence" value="ECO:0007669"/>
    <property type="project" value="TreeGrafter"/>
</dbReference>
<keyword evidence="3" id="KW-0804">Transcription</keyword>
<evidence type="ECO:0000256" key="1">
    <source>
        <dbReference type="ARBA" id="ARBA00023015"/>
    </source>
</evidence>
<keyword evidence="1" id="KW-0805">Transcription regulation</keyword>
<dbReference type="SMART" id="SM00354">
    <property type="entry name" value="HTH_LACI"/>
    <property type="match status" value="1"/>
</dbReference>
<dbReference type="RefSeq" id="WP_150947204.1">
    <property type="nucleotide sequence ID" value="NZ_VCMV01000035.1"/>
</dbReference>
<keyword evidence="2" id="KW-0238">DNA-binding</keyword>
<dbReference type="PROSITE" id="PS00356">
    <property type="entry name" value="HTH_LACI_1"/>
    <property type="match status" value="1"/>
</dbReference>
<dbReference type="InterPro" id="IPR028082">
    <property type="entry name" value="Peripla_BP_I"/>
</dbReference>
<dbReference type="PANTHER" id="PTHR30146">
    <property type="entry name" value="LACI-RELATED TRANSCRIPTIONAL REPRESSOR"/>
    <property type="match status" value="1"/>
</dbReference>
<gene>
    <name evidence="5" type="ORF">FEZ63_18450</name>
</gene>
<dbReference type="InterPro" id="IPR046335">
    <property type="entry name" value="LacI/GalR-like_sensor"/>
</dbReference>
<evidence type="ECO:0000256" key="3">
    <source>
        <dbReference type="ARBA" id="ARBA00023163"/>
    </source>
</evidence>
<dbReference type="Gene3D" id="1.10.260.40">
    <property type="entry name" value="lambda repressor-like DNA-binding domains"/>
    <property type="match status" value="1"/>
</dbReference>
<evidence type="ECO:0000313" key="5">
    <source>
        <dbReference type="EMBL" id="KAB0265455.1"/>
    </source>
</evidence>
<dbReference type="CDD" id="cd01392">
    <property type="entry name" value="HTH_LacI"/>
    <property type="match status" value="1"/>
</dbReference>
<dbReference type="Pfam" id="PF00356">
    <property type="entry name" value="LacI"/>
    <property type="match status" value="1"/>
</dbReference>
<dbReference type="Pfam" id="PF13377">
    <property type="entry name" value="Peripla_BP_3"/>
    <property type="match status" value="1"/>
</dbReference>
<dbReference type="OrthoDB" id="7170131at2"/>
<proteinExistence type="predicted"/>
<feature type="domain" description="HTH lacI-type" evidence="4">
    <location>
        <begin position="13"/>
        <end position="68"/>
    </location>
</feature>
<dbReference type="EMBL" id="VCMV01000035">
    <property type="protein sequence ID" value="KAB0265455.1"/>
    <property type="molecule type" value="Genomic_DNA"/>
</dbReference>
<dbReference type="AlphaFoldDB" id="A0A5N3P6Z6"/>
<protein>
    <submittedName>
        <fullName evidence="5">LacI family transcriptional regulator</fullName>
    </submittedName>
</protein>
<dbReference type="InterPro" id="IPR000843">
    <property type="entry name" value="HTH_LacI"/>
</dbReference>
<dbReference type="CDD" id="cd06267">
    <property type="entry name" value="PBP1_LacI_sugar_binding-like"/>
    <property type="match status" value="1"/>
</dbReference>
<evidence type="ECO:0000259" key="4">
    <source>
        <dbReference type="PROSITE" id="PS50932"/>
    </source>
</evidence>
<dbReference type="GO" id="GO:0003700">
    <property type="term" value="F:DNA-binding transcription factor activity"/>
    <property type="evidence" value="ECO:0007669"/>
    <property type="project" value="TreeGrafter"/>
</dbReference>
<dbReference type="Gene3D" id="3.40.50.2300">
    <property type="match status" value="2"/>
</dbReference>
<dbReference type="Proteomes" id="UP000325684">
    <property type="component" value="Unassembled WGS sequence"/>
</dbReference>
<dbReference type="PANTHER" id="PTHR30146:SF153">
    <property type="entry name" value="LACTOSE OPERON REPRESSOR"/>
    <property type="match status" value="1"/>
</dbReference>
<dbReference type="SUPFAM" id="SSF47413">
    <property type="entry name" value="lambda repressor-like DNA-binding domains"/>
    <property type="match status" value="1"/>
</dbReference>
<dbReference type="SUPFAM" id="SSF53822">
    <property type="entry name" value="Periplasmic binding protein-like I"/>
    <property type="match status" value="1"/>
</dbReference>
<reference evidence="5 6" key="1">
    <citation type="journal article" date="2019" name="Microorganisms">
        <title>Genome Insights into the Novel Species Microvirga brassicacearum, a Rapeseed Endophyte with Biotechnological Potential.</title>
        <authorList>
            <person name="Jimenez-Gomez A."/>
            <person name="Saati-Santamaria Z."/>
            <person name="Igual J.M."/>
            <person name="Rivas R."/>
            <person name="Mateos P.F."/>
            <person name="Garcia-Fraile P."/>
        </authorList>
    </citation>
    <scope>NUCLEOTIDE SEQUENCE [LARGE SCALE GENOMIC DNA]</scope>
    <source>
        <strain evidence="5 6">CDVBN77</strain>
    </source>
</reference>
<name>A0A5N3P6Z6_9HYPH</name>
<dbReference type="PROSITE" id="PS50932">
    <property type="entry name" value="HTH_LACI_2"/>
    <property type="match status" value="1"/>
</dbReference>